<dbReference type="EMBL" id="JARKIF010000004">
    <property type="protein sequence ID" value="KAJ7641282.1"/>
    <property type="molecule type" value="Genomic_DNA"/>
</dbReference>
<comment type="caution">
    <text evidence="1">The sequence shown here is derived from an EMBL/GenBank/DDBJ whole genome shotgun (WGS) entry which is preliminary data.</text>
</comment>
<dbReference type="AlphaFoldDB" id="A0AAD7FW32"/>
<keyword evidence="2" id="KW-1185">Reference proteome</keyword>
<name>A0AAD7FW32_9AGAR</name>
<evidence type="ECO:0000313" key="2">
    <source>
        <dbReference type="Proteomes" id="UP001221142"/>
    </source>
</evidence>
<evidence type="ECO:0000313" key="1">
    <source>
        <dbReference type="EMBL" id="KAJ7641282.1"/>
    </source>
</evidence>
<sequence length="625" mass="69299">MEHKWSDRGPSKSGLTTANLNALRDRTTAYDLAAPSRSKLGGKRYAAKYKLKPRDQTFVSETRLGGSTTQPETHRTLERTLSSIRLKGRCTEMKSLVQTGMTQIEYCARLPQGPTPILDSNYNMGDMDEIFLFPHLAHTHGASAVQSSAAHKCLFNDDLLRTILKFEPYHVYSVGAGLCQPLLNIALVCKAFEEPALAELWCELKGLARLCGLLPSVQLIGNTYTMIQTGPLEAAEWVRFDRYARWVKEMFFDVRAGHPVHPSVFIRMAQEHPAPLLPNLGSLFCGSRINDALVLVGPALHRVSFESADNAAASTFLNAIYRKAPHISDVRALIQKFRAPQVILDLRNTPLLAYVELDRALAQGNCQHFGLTAPAQWELDITKQSSLSEGGSGVISAAVSRVQSTRVSKISVIYSTDPRGTQSSLNWRPLADLIFGRWSACLRDIHVDFKNSSKPALITTLLGSIHLPSLQHLALTNYWPIQIGDAGVQKIGESCPNLVSLNLMAGMYHDPDGVAPSIASLEHLAAHCPLLEAVNMSLVFPVPLRLNLSPTIPKNKGFRVLGIRNMYMPVTSLFYRTTEATRAIAKFVDHILPNVQHIRSQIDCHDPFWIQVFSLVKEMQKARLL</sequence>
<gene>
    <name evidence="1" type="ORF">FB45DRAFT_1000036</name>
</gene>
<dbReference type="Gene3D" id="3.80.10.10">
    <property type="entry name" value="Ribonuclease Inhibitor"/>
    <property type="match status" value="1"/>
</dbReference>
<reference evidence="1" key="1">
    <citation type="submission" date="2023-03" db="EMBL/GenBank/DDBJ databases">
        <title>Massive genome expansion in bonnet fungi (Mycena s.s.) driven by repeated elements and novel gene families across ecological guilds.</title>
        <authorList>
            <consortium name="Lawrence Berkeley National Laboratory"/>
            <person name="Harder C.B."/>
            <person name="Miyauchi S."/>
            <person name="Viragh M."/>
            <person name="Kuo A."/>
            <person name="Thoen E."/>
            <person name="Andreopoulos B."/>
            <person name="Lu D."/>
            <person name="Skrede I."/>
            <person name="Drula E."/>
            <person name="Henrissat B."/>
            <person name="Morin E."/>
            <person name="Kohler A."/>
            <person name="Barry K."/>
            <person name="LaButti K."/>
            <person name="Morin E."/>
            <person name="Salamov A."/>
            <person name="Lipzen A."/>
            <person name="Mereny Z."/>
            <person name="Hegedus B."/>
            <person name="Baldrian P."/>
            <person name="Stursova M."/>
            <person name="Weitz H."/>
            <person name="Taylor A."/>
            <person name="Grigoriev I.V."/>
            <person name="Nagy L.G."/>
            <person name="Martin F."/>
            <person name="Kauserud H."/>
        </authorList>
    </citation>
    <scope>NUCLEOTIDE SEQUENCE</scope>
    <source>
        <strain evidence="1">9284</strain>
    </source>
</reference>
<protein>
    <submittedName>
        <fullName evidence="1">Uncharacterized protein</fullName>
    </submittedName>
</protein>
<dbReference type="Proteomes" id="UP001221142">
    <property type="component" value="Unassembled WGS sequence"/>
</dbReference>
<organism evidence="1 2">
    <name type="scientific">Roridomyces roridus</name>
    <dbReference type="NCBI Taxonomy" id="1738132"/>
    <lineage>
        <taxon>Eukaryota</taxon>
        <taxon>Fungi</taxon>
        <taxon>Dikarya</taxon>
        <taxon>Basidiomycota</taxon>
        <taxon>Agaricomycotina</taxon>
        <taxon>Agaricomycetes</taxon>
        <taxon>Agaricomycetidae</taxon>
        <taxon>Agaricales</taxon>
        <taxon>Marasmiineae</taxon>
        <taxon>Mycenaceae</taxon>
        <taxon>Roridomyces</taxon>
    </lineage>
</organism>
<proteinExistence type="predicted"/>
<dbReference type="InterPro" id="IPR032675">
    <property type="entry name" value="LRR_dom_sf"/>
</dbReference>
<accession>A0AAD7FW32</accession>